<protein>
    <submittedName>
        <fullName evidence="7">MerR family transcriptional regulator</fullName>
    </submittedName>
</protein>
<evidence type="ECO:0000256" key="5">
    <source>
        <dbReference type="SAM" id="Coils"/>
    </source>
</evidence>
<keyword evidence="2" id="KW-0805">Transcription regulation</keyword>
<feature type="coiled-coil region" evidence="5">
    <location>
        <begin position="99"/>
        <end position="126"/>
    </location>
</feature>
<keyword evidence="4" id="KW-0804">Transcription</keyword>
<keyword evidence="5" id="KW-0175">Coiled coil</keyword>
<dbReference type="PANTHER" id="PTHR30204">
    <property type="entry name" value="REDOX-CYCLING DRUG-SENSING TRANSCRIPTIONAL ACTIVATOR SOXR"/>
    <property type="match status" value="1"/>
</dbReference>
<keyword evidence="8" id="KW-1185">Reference proteome</keyword>
<dbReference type="PROSITE" id="PS00552">
    <property type="entry name" value="HTH_MERR_1"/>
    <property type="match status" value="1"/>
</dbReference>
<proteinExistence type="predicted"/>
<dbReference type="CDD" id="cd00592">
    <property type="entry name" value="HTH_MerR-like"/>
    <property type="match status" value="1"/>
</dbReference>
<gene>
    <name evidence="7" type="ORF">NRE15_13020</name>
</gene>
<dbReference type="PROSITE" id="PS50937">
    <property type="entry name" value="HTH_MERR_2"/>
    <property type="match status" value="1"/>
</dbReference>
<name>A0ABY5P5W7_9LACT</name>
<dbReference type="PANTHER" id="PTHR30204:SF69">
    <property type="entry name" value="MERR-FAMILY TRANSCRIPTIONAL REGULATOR"/>
    <property type="match status" value="1"/>
</dbReference>
<organism evidence="7 8">
    <name type="scientific">Fundicoccus culcitae</name>
    <dbReference type="NCBI Taxonomy" id="2969821"/>
    <lineage>
        <taxon>Bacteria</taxon>
        <taxon>Bacillati</taxon>
        <taxon>Bacillota</taxon>
        <taxon>Bacilli</taxon>
        <taxon>Lactobacillales</taxon>
        <taxon>Aerococcaceae</taxon>
        <taxon>Fundicoccus</taxon>
    </lineage>
</organism>
<evidence type="ECO:0000256" key="4">
    <source>
        <dbReference type="ARBA" id="ARBA00023163"/>
    </source>
</evidence>
<dbReference type="EMBL" id="CP102453">
    <property type="protein sequence ID" value="UUX33793.1"/>
    <property type="molecule type" value="Genomic_DNA"/>
</dbReference>
<dbReference type="InterPro" id="IPR047057">
    <property type="entry name" value="MerR_fam"/>
</dbReference>
<dbReference type="Proteomes" id="UP001315967">
    <property type="component" value="Chromosome"/>
</dbReference>
<accession>A0ABY5P5W7</accession>
<evidence type="ECO:0000256" key="1">
    <source>
        <dbReference type="ARBA" id="ARBA00022491"/>
    </source>
</evidence>
<dbReference type="SMART" id="SM00422">
    <property type="entry name" value="HTH_MERR"/>
    <property type="match status" value="1"/>
</dbReference>
<sequence>MKIGEVSQLTGINIDTLRYYDRIGLVSPIRQGKHRHYQASDIETLEMIQVLKAGLFSLDEILELLKLDDKYQTLESVYQIELDDLSNIKQLVTNKTQLIDEKIASLQQAQQLLQRIEEKLNLLRKED</sequence>
<dbReference type="SUPFAM" id="SSF46955">
    <property type="entry name" value="Putative DNA-binding domain"/>
    <property type="match status" value="1"/>
</dbReference>
<feature type="domain" description="HTH merR-type" evidence="6">
    <location>
        <begin position="1"/>
        <end position="67"/>
    </location>
</feature>
<dbReference type="InterPro" id="IPR000551">
    <property type="entry name" value="MerR-type_HTH_dom"/>
</dbReference>
<reference evidence="7 8" key="1">
    <citation type="submission" date="2022-08" db="EMBL/GenBank/DDBJ databases">
        <title>Aerococcaceae sp. nov isolated from spoiled eye mask.</title>
        <authorList>
            <person name="Zhou G."/>
            <person name="Xie X.-B."/>
            <person name="Shi Q.-S."/>
            <person name="Wang Y.-S."/>
            <person name="Wen X."/>
            <person name="Peng H."/>
            <person name="Yang X.-J."/>
            <person name="Tao H.-B."/>
            <person name="Huang X.-M."/>
        </authorList>
    </citation>
    <scope>NUCLEOTIDE SEQUENCE [LARGE SCALE GENOMIC DNA]</scope>
    <source>
        <strain evidence="8">DM20194951</strain>
    </source>
</reference>
<keyword evidence="1" id="KW-0678">Repressor</keyword>
<evidence type="ECO:0000313" key="7">
    <source>
        <dbReference type="EMBL" id="UUX33793.1"/>
    </source>
</evidence>
<evidence type="ECO:0000259" key="6">
    <source>
        <dbReference type="PROSITE" id="PS50937"/>
    </source>
</evidence>
<evidence type="ECO:0000313" key="8">
    <source>
        <dbReference type="Proteomes" id="UP001315967"/>
    </source>
</evidence>
<evidence type="ECO:0000256" key="3">
    <source>
        <dbReference type="ARBA" id="ARBA00023125"/>
    </source>
</evidence>
<evidence type="ECO:0000256" key="2">
    <source>
        <dbReference type="ARBA" id="ARBA00023015"/>
    </source>
</evidence>
<dbReference type="Pfam" id="PF13411">
    <property type="entry name" value="MerR_1"/>
    <property type="match status" value="1"/>
</dbReference>
<dbReference type="RefSeq" id="WP_313793295.1">
    <property type="nucleotide sequence ID" value="NZ_CP102453.1"/>
</dbReference>
<dbReference type="InterPro" id="IPR009061">
    <property type="entry name" value="DNA-bd_dom_put_sf"/>
</dbReference>
<keyword evidence="3" id="KW-0238">DNA-binding</keyword>
<dbReference type="Gene3D" id="1.10.1660.10">
    <property type="match status" value="1"/>
</dbReference>